<keyword evidence="4 11" id="KW-0813">Transport</keyword>
<keyword evidence="6" id="KW-0472">Membrane</keyword>
<name>A0A562BE67_9BURK</name>
<dbReference type="InterPro" id="IPR011662">
    <property type="entry name" value="Secretin/TonB_short_N"/>
</dbReference>
<dbReference type="InterPro" id="IPR004846">
    <property type="entry name" value="T2SS/T3SS_dom"/>
</dbReference>
<dbReference type="PROSITE" id="PS00875">
    <property type="entry name" value="T2SP_D"/>
    <property type="match status" value="1"/>
</dbReference>
<dbReference type="EMBL" id="VLJN01000024">
    <property type="protein sequence ID" value="TWG83473.1"/>
    <property type="molecule type" value="Genomic_DNA"/>
</dbReference>
<evidence type="ECO:0000313" key="14">
    <source>
        <dbReference type="EMBL" id="TWG83473.1"/>
    </source>
</evidence>
<dbReference type="InterPro" id="IPR001775">
    <property type="entry name" value="GspD/PilQ"/>
</dbReference>
<evidence type="ECO:0000256" key="5">
    <source>
        <dbReference type="ARBA" id="ARBA00022729"/>
    </source>
</evidence>
<evidence type="ECO:0000256" key="4">
    <source>
        <dbReference type="ARBA" id="ARBA00022448"/>
    </source>
</evidence>
<dbReference type="Proteomes" id="UP000318141">
    <property type="component" value="Unassembled WGS sequence"/>
</dbReference>
<dbReference type="AlphaFoldDB" id="A0A562BE67"/>
<evidence type="ECO:0000256" key="11">
    <source>
        <dbReference type="RuleBase" id="RU004004"/>
    </source>
</evidence>
<evidence type="ECO:0000256" key="9">
    <source>
        <dbReference type="ARBA" id="ARBA00024678"/>
    </source>
</evidence>
<dbReference type="NCBIfam" id="TIGR02515">
    <property type="entry name" value="IV_pilus_PilQ"/>
    <property type="match status" value="1"/>
</dbReference>
<evidence type="ECO:0000256" key="12">
    <source>
        <dbReference type="SAM" id="MobiDB-lite"/>
    </source>
</evidence>
<keyword evidence="7" id="KW-0998">Cell outer membrane</keyword>
<protein>
    <recommendedName>
        <fullName evidence="3">Type IV pilus biogenesis and competence protein PilQ</fullName>
    </recommendedName>
</protein>
<feature type="region of interest" description="Disordered" evidence="12">
    <location>
        <begin position="194"/>
        <end position="222"/>
    </location>
</feature>
<sequence>MDRQDTEAGCRPWRLSRAGRAWALACWLGCASGAAEADAIVSSQAVGDAIDFGPAEDRSCQHPEAGTALTAGPISLDFQRIDIRALLQVFAHFTGLNLLTSDSVQGDVTVRLKDVPWQLAFDIVLESKGLGSHRVGNVLWVAPLAELEARRRRELESRQQLAELEPLRWEAFELNYQRAEDVRRMLLGQDGAAASAAWSPEPRSPGTASGTAPRLLSRRGTLTTDPRTNQLFVSDIAERLDAIHALLARIDVPVRQVVIEARIVEADDKFSRDLGVRLGLAAQSGGKRVGSGYDSALPGADAGTPMLDFPASGRTGVAPATAAIGLFDRAASRLLALELSALESEGRGRIVSSPRVITANHIKALIEQGTELPYQAATSSGATSVQFRKANLKLEVTPQITPEGNVLLDVDVNKDSVGTQTAQGYAIDTKHVQTQVLVDNGGTVVMGGIYTQTERRDDDKVPLLGDLPVVGALFRNRATLRDRTELLVFLTPRVLQGDVPASRGDRGPMQ</sequence>
<evidence type="ECO:0000256" key="2">
    <source>
        <dbReference type="ARBA" id="ARBA00006304"/>
    </source>
</evidence>
<evidence type="ECO:0000256" key="7">
    <source>
        <dbReference type="ARBA" id="ARBA00023237"/>
    </source>
</evidence>
<accession>A0A562BE67</accession>
<dbReference type="PANTHER" id="PTHR30604:SF1">
    <property type="entry name" value="DNA UTILIZATION PROTEIN HOFQ"/>
    <property type="match status" value="1"/>
</dbReference>
<dbReference type="Gene3D" id="3.30.1370.120">
    <property type="match status" value="1"/>
</dbReference>
<evidence type="ECO:0000256" key="8">
    <source>
        <dbReference type="ARBA" id="ARBA00023287"/>
    </source>
</evidence>
<comment type="caution">
    <text evidence="14">The sequence shown here is derived from an EMBL/GenBank/DDBJ whole genome shotgun (WGS) entry which is preliminary data.</text>
</comment>
<dbReference type="Pfam" id="PF00263">
    <property type="entry name" value="Secretin"/>
    <property type="match status" value="1"/>
</dbReference>
<dbReference type="InterPro" id="IPR005644">
    <property type="entry name" value="NolW-like"/>
</dbReference>
<dbReference type="InterPro" id="IPR013355">
    <property type="entry name" value="Pilus_4_PilQ"/>
</dbReference>
<evidence type="ECO:0000256" key="6">
    <source>
        <dbReference type="ARBA" id="ARBA00023136"/>
    </source>
</evidence>
<dbReference type="Gene3D" id="3.30.1370.130">
    <property type="match status" value="1"/>
</dbReference>
<evidence type="ECO:0000259" key="13">
    <source>
        <dbReference type="SMART" id="SM00965"/>
    </source>
</evidence>
<keyword evidence="5" id="KW-0732">Signal</keyword>
<feature type="domain" description="Secretin/TonB short N-terminal" evidence="13">
    <location>
        <begin position="96"/>
        <end position="144"/>
    </location>
</feature>
<dbReference type="GO" id="GO:0009306">
    <property type="term" value="P:protein secretion"/>
    <property type="evidence" value="ECO:0007669"/>
    <property type="project" value="InterPro"/>
</dbReference>
<reference evidence="14 15" key="1">
    <citation type="submission" date="2019-07" db="EMBL/GenBank/DDBJ databases">
        <title>Genome sequencing of lignin-degrading bacterial isolates.</title>
        <authorList>
            <person name="Gladden J."/>
        </authorList>
    </citation>
    <scope>NUCLEOTIDE SEQUENCE [LARGE SCALE GENOMIC DNA]</scope>
    <source>
        <strain evidence="14 15">J11</strain>
    </source>
</reference>
<evidence type="ECO:0000313" key="15">
    <source>
        <dbReference type="Proteomes" id="UP000318141"/>
    </source>
</evidence>
<keyword evidence="8" id="KW-0178">Competence</keyword>
<evidence type="ECO:0000256" key="10">
    <source>
        <dbReference type="ARBA" id="ARBA00025897"/>
    </source>
</evidence>
<dbReference type="InterPro" id="IPR004845">
    <property type="entry name" value="T2SS_GspD_CS"/>
</dbReference>
<comment type="function">
    <text evidence="9">Required for type IV pilus biogenesis and competence. Could function as a pore for exit of the pilus but also as a channel for entry of heme and antimicrobial agents and uptake of transforming DNA.</text>
</comment>
<dbReference type="Pfam" id="PF03958">
    <property type="entry name" value="Secretin_N"/>
    <property type="match status" value="1"/>
</dbReference>
<comment type="subcellular location">
    <subcellularLocation>
        <location evidence="1 11">Cell outer membrane</location>
    </subcellularLocation>
</comment>
<dbReference type="InterPro" id="IPR038591">
    <property type="entry name" value="NolW-like_sf"/>
</dbReference>
<evidence type="ECO:0000256" key="3">
    <source>
        <dbReference type="ARBA" id="ARBA00014124"/>
    </source>
</evidence>
<dbReference type="OrthoDB" id="9779724at2"/>
<dbReference type="InterPro" id="IPR051808">
    <property type="entry name" value="Type_IV_pilus_biogenesis"/>
</dbReference>
<dbReference type="PRINTS" id="PR00811">
    <property type="entry name" value="BCTERIALGSPD"/>
</dbReference>
<comment type="subunit">
    <text evidence="10">Homododecamer. Tetramer of trimer.</text>
</comment>
<dbReference type="GO" id="GO:0009279">
    <property type="term" value="C:cell outer membrane"/>
    <property type="evidence" value="ECO:0007669"/>
    <property type="project" value="UniProtKB-SubCell"/>
</dbReference>
<evidence type="ECO:0000256" key="1">
    <source>
        <dbReference type="ARBA" id="ARBA00004442"/>
    </source>
</evidence>
<organism evidence="14 15">
    <name type="scientific">Cupriavidus gilardii J11</name>
    <dbReference type="NCBI Taxonomy" id="936133"/>
    <lineage>
        <taxon>Bacteria</taxon>
        <taxon>Pseudomonadati</taxon>
        <taxon>Pseudomonadota</taxon>
        <taxon>Betaproteobacteria</taxon>
        <taxon>Burkholderiales</taxon>
        <taxon>Burkholderiaceae</taxon>
        <taxon>Cupriavidus</taxon>
    </lineage>
</organism>
<keyword evidence="15" id="KW-1185">Reference proteome</keyword>
<dbReference type="PANTHER" id="PTHR30604">
    <property type="entry name" value="PROTEIN TRANSPORT PROTEIN HOFQ"/>
    <property type="match status" value="1"/>
</dbReference>
<gene>
    <name evidence="14" type="ORF">L602_003000000460</name>
</gene>
<dbReference type="GO" id="GO:0030420">
    <property type="term" value="P:establishment of competence for transformation"/>
    <property type="evidence" value="ECO:0007669"/>
    <property type="project" value="UniProtKB-KW"/>
</dbReference>
<comment type="similarity">
    <text evidence="2">Belongs to the bacterial secretin family. PilQ subfamily.</text>
</comment>
<dbReference type="SMART" id="SM00965">
    <property type="entry name" value="STN"/>
    <property type="match status" value="1"/>
</dbReference>
<proteinExistence type="inferred from homology"/>